<dbReference type="GO" id="GO:0055085">
    <property type="term" value="P:transmembrane transport"/>
    <property type="evidence" value="ECO:0007669"/>
    <property type="project" value="InterPro"/>
</dbReference>
<dbReference type="PaxDb" id="263820-PTO0195"/>
<sequence>MYLYIKIINTVMIENNNTIKSNIHGRKPRLRKDLTFNQMLMIGLVGSFGNGALFGTVVMVAGAGPEAILAFVLGAIIYASIGVSYMELARVYPEAGGPTRYTIYTHGRWTNIINAISDIIWYIFIPPIEVIAIIAGLNYFDPIFLTATGAPTYYGVGIGLALMLALIPFNYYGVKQFGRSSLYTGIVKLFFYLSMSLGLIFFVFAYKNLYAYHGFFPYGATSIFAIMPYAMYDFGAIRVIPDLAEETNMKEKIPRAIALVMLFETLIYISVAFAVLMGTKWSALGIIPGHFDDIVAAFHGDNPFFIMGRQSGFIYIFIAAVITGFLAPFVTGYIYLGSGTRVLFSMGRSGYISKSLKAIDKKHNIPLVSLIIFAVVGTFLVFVTAPDPSIYTFIDDATAAGYIGLIATPIALMVSRRQGVTKKKDMVRGMGIIAPLATGASGLIVFWTGWPSEPYAVILIAAGAIIFGIWSRVKIGAKNVLWYILFIAFATFMVATSHDGLSSSVFPQFFSYIDGTVITFLVGVFIIYPLGVYSGFKKQFVHREFTEEIYSEEKEMEWKNSQ</sequence>
<feature type="transmembrane region" description="Helical" evidence="5">
    <location>
        <begin position="455"/>
        <end position="473"/>
    </location>
</feature>
<organism evidence="6 7">
    <name type="scientific">Picrophilus torridus (strain ATCC 700027 / DSM 9790 / JCM 10055 / NBRC 100828 / KAW 2/3)</name>
    <dbReference type="NCBI Taxonomy" id="1122961"/>
    <lineage>
        <taxon>Archaea</taxon>
        <taxon>Methanobacteriati</taxon>
        <taxon>Thermoplasmatota</taxon>
        <taxon>Thermoplasmata</taxon>
        <taxon>Thermoplasmatales</taxon>
        <taxon>Picrophilaceae</taxon>
        <taxon>Picrophilus</taxon>
    </lineage>
</organism>
<dbReference type="eggNOG" id="arCOG00009">
    <property type="taxonomic scope" value="Archaea"/>
</dbReference>
<dbReference type="InterPro" id="IPR002293">
    <property type="entry name" value="AA/rel_permease1"/>
</dbReference>
<feature type="transmembrane region" description="Helical" evidence="5">
    <location>
        <begin position="67"/>
        <end position="86"/>
    </location>
</feature>
<feature type="transmembrane region" description="Helical" evidence="5">
    <location>
        <begin position="364"/>
        <end position="385"/>
    </location>
</feature>
<gene>
    <name evidence="6" type="ordered locus">PTO0195</name>
</gene>
<dbReference type="STRING" id="263820.PTO0195"/>
<feature type="transmembrane region" description="Helical" evidence="5">
    <location>
        <begin position="427"/>
        <end position="449"/>
    </location>
</feature>
<dbReference type="Gene3D" id="1.20.1740.10">
    <property type="entry name" value="Amino acid/polyamine transporter I"/>
    <property type="match status" value="1"/>
</dbReference>
<dbReference type="Pfam" id="PF13520">
    <property type="entry name" value="AA_permease_2"/>
    <property type="match status" value="1"/>
</dbReference>
<dbReference type="InParanoid" id="Q6L2M2"/>
<evidence type="ECO:0000256" key="2">
    <source>
        <dbReference type="ARBA" id="ARBA00022692"/>
    </source>
</evidence>
<evidence type="ECO:0000256" key="4">
    <source>
        <dbReference type="ARBA" id="ARBA00023136"/>
    </source>
</evidence>
<accession>Q6L2M2</accession>
<feature type="transmembrane region" description="Helical" evidence="5">
    <location>
        <begin position="212"/>
        <end position="232"/>
    </location>
</feature>
<proteinExistence type="predicted"/>
<evidence type="ECO:0000313" key="6">
    <source>
        <dbReference type="EMBL" id="AAT42780.1"/>
    </source>
</evidence>
<dbReference type="PANTHER" id="PTHR47547">
    <property type="match status" value="1"/>
</dbReference>
<name>Q6L2M2_PICTO</name>
<dbReference type="InterPro" id="IPR052962">
    <property type="entry name" value="AA_Transporter_AGT"/>
</dbReference>
<feature type="transmembrane region" description="Helical" evidence="5">
    <location>
        <begin position="186"/>
        <end position="206"/>
    </location>
</feature>
<keyword evidence="3 5" id="KW-1133">Transmembrane helix</keyword>
<feature type="transmembrane region" description="Helical" evidence="5">
    <location>
        <begin position="152"/>
        <end position="174"/>
    </location>
</feature>
<feature type="transmembrane region" description="Helical" evidence="5">
    <location>
        <begin position="313"/>
        <end position="336"/>
    </location>
</feature>
<feature type="transmembrane region" description="Helical" evidence="5">
    <location>
        <begin position="509"/>
        <end position="533"/>
    </location>
</feature>
<evidence type="ECO:0000256" key="1">
    <source>
        <dbReference type="ARBA" id="ARBA00004141"/>
    </source>
</evidence>
<protein>
    <submittedName>
        <fullName evidence="6">Amino acid transporter</fullName>
    </submittedName>
</protein>
<dbReference type="GO" id="GO:0016020">
    <property type="term" value="C:membrane"/>
    <property type="evidence" value="ECO:0007669"/>
    <property type="project" value="UniProtKB-SubCell"/>
</dbReference>
<keyword evidence="2 5" id="KW-0812">Transmembrane</keyword>
<dbReference type="Proteomes" id="UP000000438">
    <property type="component" value="Chromosome"/>
</dbReference>
<evidence type="ECO:0000256" key="3">
    <source>
        <dbReference type="ARBA" id="ARBA00022989"/>
    </source>
</evidence>
<feature type="transmembrane region" description="Helical" evidence="5">
    <location>
        <begin position="397"/>
        <end position="415"/>
    </location>
</feature>
<reference evidence="6 7" key="1">
    <citation type="journal article" date="2004" name="Proc. Natl. Acad. Sci. U.S.A.">
        <title>Genome sequence of Picrophilus torridus and its implications for life around pH 0.</title>
        <authorList>
            <person name="Futterer O."/>
            <person name="Angelov A."/>
            <person name="Liesegang H."/>
            <person name="Gottschalk G."/>
            <person name="Schleper C."/>
            <person name="Schepers B."/>
            <person name="Dock C."/>
            <person name="Antranikian G."/>
            <person name="Liebl W."/>
        </authorList>
    </citation>
    <scope>NUCLEOTIDE SEQUENCE [LARGE SCALE GENOMIC DNA]</scope>
    <source>
        <strain evidence="7">ATCC 700027 / DSM 9790 / JCM 10055 / NBRC 100828</strain>
    </source>
</reference>
<evidence type="ECO:0000256" key="5">
    <source>
        <dbReference type="SAM" id="Phobius"/>
    </source>
</evidence>
<dbReference type="KEGG" id="pto:PTO0195"/>
<comment type="subcellular location">
    <subcellularLocation>
        <location evidence="1">Membrane</location>
        <topology evidence="1">Multi-pass membrane protein</topology>
    </subcellularLocation>
</comment>
<feature type="transmembrane region" description="Helical" evidence="5">
    <location>
        <begin position="480"/>
        <end position="497"/>
    </location>
</feature>
<dbReference type="AlphaFoldDB" id="Q6L2M2"/>
<feature type="transmembrane region" description="Helical" evidence="5">
    <location>
        <begin position="39"/>
        <end position="61"/>
    </location>
</feature>
<dbReference type="HOGENOM" id="CLU_007946_16_0_2"/>
<feature type="transmembrane region" description="Helical" evidence="5">
    <location>
        <begin position="253"/>
        <end position="276"/>
    </location>
</feature>
<dbReference type="EMBL" id="AE017261">
    <property type="protein sequence ID" value="AAT42780.1"/>
    <property type="molecule type" value="Genomic_DNA"/>
</dbReference>
<feature type="transmembrane region" description="Helical" evidence="5">
    <location>
        <begin position="119"/>
        <end position="140"/>
    </location>
</feature>
<dbReference type="PANTHER" id="PTHR47547:SF1">
    <property type="entry name" value="ASPARTATE-PROTON SYMPORTER"/>
    <property type="match status" value="1"/>
</dbReference>
<evidence type="ECO:0000313" key="7">
    <source>
        <dbReference type="Proteomes" id="UP000000438"/>
    </source>
</evidence>
<dbReference type="PIRSF" id="PIRSF006060">
    <property type="entry name" value="AA_transporter"/>
    <property type="match status" value="1"/>
</dbReference>
<keyword evidence="4 5" id="KW-0472">Membrane</keyword>